<dbReference type="GO" id="GO:0005243">
    <property type="term" value="F:gap junction channel activity"/>
    <property type="evidence" value="ECO:0007669"/>
    <property type="project" value="TreeGrafter"/>
</dbReference>
<comment type="similarity">
    <text evidence="9">Belongs to the connexin family.</text>
</comment>
<dbReference type="InterPro" id="IPR017990">
    <property type="entry name" value="Connexin_CS"/>
</dbReference>
<keyword evidence="4 9" id="KW-0812">Transmembrane</keyword>
<accession>A0A5A9NKB9</accession>
<comment type="subunit">
    <text evidence="9">A connexon is composed of a hexamer of connexins.</text>
</comment>
<dbReference type="PANTHER" id="PTHR11984:SF60">
    <property type="entry name" value="GAP JUNCTION ALPHA-9 PROTEIN"/>
    <property type="match status" value="1"/>
</dbReference>
<comment type="subcellular location">
    <subcellularLocation>
        <location evidence="1">Cell junction</location>
        <location evidence="1">Gap junction</location>
    </subcellularLocation>
    <subcellularLocation>
        <location evidence="2 9">Cell membrane</location>
        <topology evidence="2 9">Multi-pass membrane protein</topology>
    </subcellularLocation>
</comment>
<dbReference type="Proteomes" id="UP000324632">
    <property type="component" value="Chromosome 16"/>
</dbReference>
<evidence type="ECO:0000313" key="14">
    <source>
        <dbReference type="EMBL" id="KAA0709858.1"/>
    </source>
</evidence>
<proteinExistence type="inferred from homology"/>
<evidence type="ECO:0000256" key="10">
    <source>
        <dbReference type="SAM" id="MobiDB-lite"/>
    </source>
</evidence>
<feature type="transmembrane region" description="Helical" evidence="11">
    <location>
        <begin position="211"/>
        <end position="231"/>
    </location>
</feature>
<dbReference type="Gene3D" id="1.20.1440.80">
    <property type="entry name" value="Gap junction channel protein cysteine-rich domain"/>
    <property type="match status" value="1"/>
</dbReference>
<gene>
    <name evidence="14" type="ORF">E1301_Tti023521</name>
</gene>
<evidence type="ECO:0000256" key="6">
    <source>
        <dbReference type="ARBA" id="ARBA00022949"/>
    </source>
</evidence>
<evidence type="ECO:0000256" key="5">
    <source>
        <dbReference type="ARBA" id="ARBA00022868"/>
    </source>
</evidence>
<feature type="compositionally biased region" description="Polar residues" evidence="10">
    <location>
        <begin position="331"/>
        <end position="344"/>
    </location>
</feature>
<dbReference type="SMART" id="SM00037">
    <property type="entry name" value="CNX"/>
    <property type="match status" value="1"/>
</dbReference>
<keyword evidence="5 9" id="KW-0303">Gap junction</keyword>
<evidence type="ECO:0000256" key="1">
    <source>
        <dbReference type="ARBA" id="ARBA00004610"/>
    </source>
</evidence>
<keyword evidence="6" id="KW-0965">Cell junction</keyword>
<feature type="domain" description="Connexin cysteine-rich" evidence="13">
    <location>
        <begin position="167"/>
        <end position="233"/>
    </location>
</feature>
<keyword evidence="7 11" id="KW-1133">Transmembrane helix</keyword>
<dbReference type="GO" id="GO:0007267">
    <property type="term" value="P:cell-cell signaling"/>
    <property type="evidence" value="ECO:0007669"/>
    <property type="project" value="TreeGrafter"/>
</dbReference>
<reference evidence="14 15" key="1">
    <citation type="journal article" date="2019" name="Mol. Ecol. Resour.">
        <title>Chromosome-level genome assembly of Triplophysa tibetana, a fish adapted to the harsh high-altitude environment of the Tibetan Plateau.</title>
        <authorList>
            <person name="Yang X."/>
            <person name="Liu H."/>
            <person name="Ma Z."/>
            <person name="Zou Y."/>
            <person name="Zou M."/>
            <person name="Mao Y."/>
            <person name="Li X."/>
            <person name="Wang H."/>
            <person name="Chen T."/>
            <person name="Wang W."/>
            <person name="Yang R."/>
        </authorList>
    </citation>
    <scope>NUCLEOTIDE SEQUENCE [LARGE SCALE GENOMIC DNA]</scope>
    <source>
        <strain evidence="14">TTIB1903HZAU</strain>
        <tissue evidence="14">Muscle</tissue>
    </source>
</reference>
<dbReference type="PRINTS" id="PR00206">
    <property type="entry name" value="CONNEXIN"/>
</dbReference>
<sequence length="471" mass="53068">MGDWNFLGGILEEVHIHSTMVGKIWLTILFIFRMLVLGVAAEDVWNDEQSDFICNTEQPGCHNVCYDRAFPISLIRYWVLQVIFVSSPSLVYMGHAIYQLRALEKERHCKRVVLRRELETVDAEQVETRRCIERELRQLEQGKLNKAPLRGSLLMTYVAHVVTRSVVEVGFMMGQYLLYGHHLEPLYKCEREPCPNVVDCFVSRPTEKSVFMVFMQGIAAVSLFLSLLEILHLGYKKLKKGILDYYPHLKDDLGDYYGNKSKRNSVVHHGRKATIPMVPSGFTLLEKQGNGPTFPSLINPLSAFVPTQGHPVPSGLDIQRENNDIVPSPLEKNSNSNHTASKTRSPLVPKHDCDTERFTSVSQHPVSHSSDFSTLPVTDTISCPVVLRKPRRFSPPWNCSTVMEGNGLDSGDSNSETANRGMRTRCGRGLDAETPDSRHHSSVESPTFSPNRRTSFASSNSSRRAANDLQI</sequence>
<feature type="region of interest" description="Disordered" evidence="10">
    <location>
        <begin position="309"/>
        <end position="352"/>
    </location>
</feature>
<feature type="domain" description="Connexin N-terminal" evidence="12">
    <location>
        <begin position="43"/>
        <end position="76"/>
    </location>
</feature>
<dbReference type="EMBL" id="SOYY01000016">
    <property type="protein sequence ID" value="KAA0709858.1"/>
    <property type="molecule type" value="Genomic_DNA"/>
</dbReference>
<feature type="compositionally biased region" description="Basic and acidic residues" evidence="10">
    <location>
        <begin position="428"/>
        <end position="442"/>
    </location>
</feature>
<dbReference type="InterPro" id="IPR013092">
    <property type="entry name" value="Connexin_N"/>
</dbReference>
<comment type="function">
    <text evidence="9">One gap junction consists of a cluster of closely packed pairs of transmembrane channels, the connexons, through which materials of low MW diffuse from one cell to a neighboring cell.</text>
</comment>
<dbReference type="FunFam" id="1.20.1440.80:FF:000001">
    <property type="entry name" value="Gap junction alpha-1"/>
    <property type="match status" value="1"/>
</dbReference>
<dbReference type="SMART" id="SM01089">
    <property type="entry name" value="Connexin_CCC"/>
    <property type="match status" value="1"/>
</dbReference>
<dbReference type="PANTHER" id="PTHR11984">
    <property type="entry name" value="CONNEXIN"/>
    <property type="match status" value="1"/>
</dbReference>
<evidence type="ECO:0000256" key="3">
    <source>
        <dbReference type="ARBA" id="ARBA00022475"/>
    </source>
</evidence>
<evidence type="ECO:0000256" key="7">
    <source>
        <dbReference type="ARBA" id="ARBA00022989"/>
    </source>
</evidence>
<protein>
    <recommendedName>
        <fullName evidence="9">Gap junction protein</fullName>
    </recommendedName>
</protein>
<evidence type="ECO:0000259" key="12">
    <source>
        <dbReference type="SMART" id="SM00037"/>
    </source>
</evidence>
<dbReference type="AlphaFoldDB" id="A0A5A9NKB9"/>
<dbReference type="InterPro" id="IPR038359">
    <property type="entry name" value="Connexin_N_sf"/>
</dbReference>
<evidence type="ECO:0000256" key="4">
    <source>
        <dbReference type="ARBA" id="ARBA00022692"/>
    </source>
</evidence>
<comment type="caution">
    <text evidence="14">The sequence shown here is derived from an EMBL/GenBank/DDBJ whole genome shotgun (WGS) entry which is preliminary data.</text>
</comment>
<dbReference type="PROSITE" id="PS00407">
    <property type="entry name" value="CONNEXINS_1"/>
    <property type="match status" value="1"/>
</dbReference>
<keyword evidence="3" id="KW-1003">Cell membrane</keyword>
<keyword evidence="15" id="KW-1185">Reference proteome</keyword>
<evidence type="ECO:0000259" key="13">
    <source>
        <dbReference type="SMART" id="SM01089"/>
    </source>
</evidence>
<feature type="region of interest" description="Disordered" evidence="10">
    <location>
        <begin position="394"/>
        <end position="471"/>
    </location>
</feature>
<organism evidence="14 15">
    <name type="scientific">Triplophysa tibetana</name>
    <dbReference type="NCBI Taxonomy" id="1572043"/>
    <lineage>
        <taxon>Eukaryota</taxon>
        <taxon>Metazoa</taxon>
        <taxon>Chordata</taxon>
        <taxon>Craniata</taxon>
        <taxon>Vertebrata</taxon>
        <taxon>Euteleostomi</taxon>
        <taxon>Actinopterygii</taxon>
        <taxon>Neopterygii</taxon>
        <taxon>Teleostei</taxon>
        <taxon>Ostariophysi</taxon>
        <taxon>Cypriniformes</taxon>
        <taxon>Nemacheilidae</taxon>
        <taxon>Triplophysa</taxon>
    </lineage>
</organism>
<evidence type="ECO:0000256" key="11">
    <source>
        <dbReference type="SAM" id="Phobius"/>
    </source>
</evidence>
<feature type="transmembrane region" description="Helical" evidence="11">
    <location>
        <begin position="24"/>
        <end position="41"/>
    </location>
</feature>
<dbReference type="GO" id="GO:0005922">
    <property type="term" value="C:connexin complex"/>
    <property type="evidence" value="ECO:0007669"/>
    <property type="project" value="InterPro"/>
</dbReference>
<dbReference type="InterPro" id="IPR000500">
    <property type="entry name" value="Connexin"/>
</dbReference>
<dbReference type="Pfam" id="PF00029">
    <property type="entry name" value="Connexin"/>
    <property type="match status" value="1"/>
</dbReference>
<evidence type="ECO:0000256" key="8">
    <source>
        <dbReference type="ARBA" id="ARBA00023136"/>
    </source>
</evidence>
<evidence type="ECO:0000256" key="9">
    <source>
        <dbReference type="RuleBase" id="RU000630"/>
    </source>
</evidence>
<dbReference type="PROSITE" id="PS00408">
    <property type="entry name" value="CONNEXINS_2"/>
    <property type="match status" value="1"/>
</dbReference>
<keyword evidence="8 11" id="KW-0472">Membrane</keyword>
<name>A0A5A9NKB9_9TELE</name>
<dbReference type="InterPro" id="IPR019570">
    <property type="entry name" value="Connexin_CCC"/>
</dbReference>
<feature type="compositionally biased region" description="Low complexity" evidence="10">
    <location>
        <begin position="451"/>
        <end position="464"/>
    </location>
</feature>
<evidence type="ECO:0000256" key="2">
    <source>
        <dbReference type="ARBA" id="ARBA00004651"/>
    </source>
</evidence>
<evidence type="ECO:0000313" key="15">
    <source>
        <dbReference type="Proteomes" id="UP000324632"/>
    </source>
</evidence>